<dbReference type="InterPro" id="IPR000183">
    <property type="entry name" value="Orn/DAP/Arg_de-COase"/>
</dbReference>
<dbReference type="InterPro" id="IPR002986">
    <property type="entry name" value="DAP_deCOOHase_LysA"/>
</dbReference>
<dbReference type="PRINTS" id="PR01179">
    <property type="entry name" value="ODADCRBXLASE"/>
</dbReference>
<dbReference type="OrthoDB" id="9802241at2"/>
<dbReference type="Proteomes" id="UP000433493">
    <property type="component" value="Unassembled WGS sequence"/>
</dbReference>
<evidence type="ECO:0000256" key="2">
    <source>
        <dbReference type="ARBA" id="ARBA00022793"/>
    </source>
</evidence>
<dbReference type="PANTHER" id="PTHR43727:SF2">
    <property type="entry name" value="GROUP IV DECARBOXYLASE"/>
    <property type="match status" value="1"/>
</dbReference>
<dbReference type="PANTHER" id="PTHR43727">
    <property type="entry name" value="DIAMINOPIMELATE DECARBOXYLASE"/>
    <property type="match status" value="1"/>
</dbReference>
<comment type="cofactor">
    <cofactor evidence="1 6 7">
        <name>pyridoxal 5'-phosphate</name>
        <dbReference type="ChEBI" id="CHEBI:597326"/>
    </cofactor>
</comment>
<dbReference type="SUPFAM" id="SSF50621">
    <property type="entry name" value="Alanine racemase C-terminal domain-like"/>
    <property type="match status" value="1"/>
</dbReference>
<dbReference type="EC" id="4.1.1.20" evidence="6"/>
<dbReference type="AlphaFoldDB" id="A0A7J5BBP8"/>
<feature type="binding site" evidence="6">
    <location>
        <position position="423"/>
    </location>
    <ligand>
        <name>substrate</name>
    </ligand>
</feature>
<protein>
    <recommendedName>
        <fullName evidence="6">Diaminopimelate decarboxylase</fullName>
        <shortName evidence="6">DAP decarboxylase</shortName>
        <shortName evidence="6">DAPDC</shortName>
        <ecNumber evidence="6">4.1.1.20</ecNumber>
    </recommendedName>
</protein>
<dbReference type="Pfam" id="PF02784">
    <property type="entry name" value="Orn_Arg_deC_N"/>
    <property type="match status" value="1"/>
</dbReference>
<evidence type="ECO:0000256" key="5">
    <source>
        <dbReference type="ARBA" id="ARBA00023239"/>
    </source>
</evidence>
<feature type="binding site" evidence="6">
    <location>
        <position position="452"/>
    </location>
    <ligand>
        <name>substrate</name>
    </ligand>
</feature>
<comment type="catalytic activity">
    <reaction evidence="6">
        <text>meso-2,6-diaminopimelate + H(+) = L-lysine + CO2</text>
        <dbReference type="Rhea" id="RHEA:15101"/>
        <dbReference type="ChEBI" id="CHEBI:15378"/>
        <dbReference type="ChEBI" id="CHEBI:16526"/>
        <dbReference type="ChEBI" id="CHEBI:32551"/>
        <dbReference type="ChEBI" id="CHEBI:57791"/>
        <dbReference type="EC" id="4.1.1.20"/>
    </reaction>
</comment>
<keyword evidence="5 6" id="KW-0456">Lyase</keyword>
<dbReference type="RefSeq" id="WP_158051985.1">
    <property type="nucleotide sequence ID" value="NZ_WBKB01000003.1"/>
</dbReference>
<evidence type="ECO:0000256" key="3">
    <source>
        <dbReference type="ARBA" id="ARBA00022898"/>
    </source>
</evidence>
<accession>A0A7J5BBP8</accession>
<dbReference type="Gene3D" id="3.20.20.10">
    <property type="entry name" value="Alanine racemase"/>
    <property type="match status" value="1"/>
</dbReference>
<feature type="binding site" evidence="6">
    <location>
        <position position="452"/>
    </location>
    <ligand>
        <name>pyridoxal 5'-phosphate</name>
        <dbReference type="ChEBI" id="CHEBI:597326"/>
    </ligand>
</feature>
<dbReference type="InterPro" id="IPR029066">
    <property type="entry name" value="PLP-binding_barrel"/>
</dbReference>
<dbReference type="EMBL" id="WBKB01000003">
    <property type="protein sequence ID" value="KAB1643570.1"/>
    <property type="molecule type" value="Genomic_DNA"/>
</dbReference>
<dbReference type="CDD" id="cd06828">
    <property type="entry name" value="PLPDE_III_DapDC"/>
    <property type="match status" value="1"/>
</dbReference>
<keyword evidence="6" id="KW-0028">Amino-acid biosynthesis</keyword>
<organism evidence="11 12">
    <name type="scientific">Gulosibacter chungangensis</name>
    <dbReference type="NCBI Taxonomy" id="979746"/>
    <lineage>
        <taxon>Bacteria</taxon>
        <taxon>Bacillati</taxon>
        <taxon>Actinomycetota</taxon>
        <taxon>Actinomycetes</taxon>
        <taxon>Micrococcales</taxon>
        <taxon>Microbacteriaceae</taxon>
        <taxon>Gulosibacter</taxon>
    </lineage>
</organism>
<dbReference type="InterPro" id="IPR009006">
    <property type="entry name" value="Ala_racemase/Decarboxylase_C"/>
</dbReference>
<comment type="similarity">
    <text evidence="6">Belongs to the Orn/Lys/Arg decarboxylase class-II family. LysA subfamily.</text>
</comment>
<keyword evidence="2 6" id="KW-0210">Decarboxylase</keyword>
<evidence type="ECO:0000259" key="10">
    <source>
        <dbReference type="Pfam" id="PF02784"/>
    </source>
</evidence>
<evidence type="ECO:0000313" key="12">
    <source>
        <dbReference type="Proteomes" id="UP000433493"/>
    </source>
</evidence>
<comment type="caution">
    <text evidence="11">The sequence shown here is derived from an EMBL/GenBank/DDBJ whole genome shotgun (WGS) entry which is preliminary data.</text>
</comment>
<dbReference type="Pfam" id="PF00278">
    <property type="entry name" value="Orn_DAP_Arg_deC"/>
    <property type="match status" value="1"/>
</dbReference>
<dbReference type="GO" id="GO:0030170">
    <property type="term" value="F:pyridoxal phosphate binding"/>
    <property type="evidence" value="ECO:0007669"/>
    <property type="project" value="UniProtKB-UniRule"/>
</dbReference>
<dbReference type="InterPro" id="IPR022644">
    <property type="entry name" value="De-COase2_N"/>
</dbReference>
<feature type="domain" description="Orn/DAP/Arg decarboxylase 2 C-terminal" evidence="9">
    <location>
        <begin position="374"/>
        <end position="450"/>
    </location>
</feature>
<sequence length="500" mass="53047">MHTSAASFQPSPLAPEWLEYPADNVNHLDEAVWSTTASRTDDGELQIGGIRASALLEQFGSPLYVVDEADVRGRAAAAARDFAAAFAEIGAEVELHYASKAFLSIDIARWMAEAGLGLDVASGGELEVALAAGTDPAHIGMHGNNKSVAEITRAVEVGVGSIIIDSLQEVERIAQVARELGKVQPVMVRLNAGIHASTHSYLATSHEDQKFGLTFDVARQAVARIRELDSLSLLGLHSHIGSSIYEAAGFGAAAEKLMRFRAELLADGPVPEVNLGGGFGIAYLPSDNAPKLADLARGIAAEVAKACEDTGSDLPKITFEPGRSIVGPGGTTLYTVGTTKAVSVPLQHEDSPQETASQDNPAVEHQQQGEHRDSAERLYVSVDGGMSDNIRPALYESDYTVRLANRESTATPQLVRVVGKHCESGDIVINSDYLPADVAPGDLLAVPATGAYCWALSNHYNYLDRPAVVAVRDGAARTLIRRITIQDQLAADAAWSPKES</sequence>
<evidence type="ECO:0000313" key="11">
    <source>
        <dbReference type="EMBL" id="KAB1643570.1"/>
    </source>
</evidence>
<comment type="subunit">
    <text evidence="6">Homodimer.</text>
</comment>
<reference evidence="11 12" key="1">
    <citation type="submission" date="2019-09" db="EMBL/GenBank/DDBJ databases">
        <title>Phylogeny of genus Pseudoclavibacter and closely related genus.</title>
        <authorList>
            <person name="Li Y."/>
        </authorList>
    </citation>
    <scope>NUCLEOTIDE SEQUENCE [LARGE SCALE GENOMIC DNA]</scope>
    <source>
        <strain evidence="11 12">KCTC 13959</strain>
    </source>
</reference>
<dbReference type="GO" id="GO:0008836">
    <property type="term" value="F:diaminopimelate decarboxylase activity"/>
    <property type="evidence" value="ECO:0007669"/>
    <property type="project" value="UniProtKB-UniRule"/>
</dbReference>
<feature type="region of interest" description="Disordered" evidence="8">
    <location>
        <begin position="345"/>
        <end position="374"/>
    </location>
</feature>
<dbReference type="HAMAP" id="MF_02120">
    <property type="entry name" value="LysA"/>
    <property type="match status" value="1"/>
</dbReference>
<dbReference type="GO" id="GO:0009089">
    <property type="term" value="P:lysine biosynthetic process via diaminopimelate"/>
    <property type="evidence" value="ECO:0007669"/>
    <property type="project" value="UniProtKB-UniRule"/>
</dbReference>
<evidence type="ECO:0000256" key="7">
    <source>
        <dbReference type="PIRSR" id="PIRSR600183-50"/>
    </source>
</evidence>
<evidence type="ECO:0000256" key="4">
    <source>
        <dbReference type="ARBA" id="ARBA00023154"/>
    </source>
</evidence>
<proteinExistence type="inferred from homology"/>
<feature type="binding site" evidence="6">
    <location>
        <position position="278"/>
    </location>
    <ligand>
        <name>pyridoxal 5'-phosphate</name>
        <dbReference type="ChEBI" id="CHEBI:597326"/>
    </ligand>
</feature>
<evidence type="ECO:0000259" key="9">
    <source>
        <dbReference type="Pfam" id="PF00278"/>
    </source>
</evidence>
<dbReference type="UniPathway" id="UPA00034">
    <property type="reaction ID" value="UER00027"/>
</dbReference>
<dbReference type="PROSITE" id="PS00878">
    <property type="entry name" value="ODR_DC_2_1"/>
    <property type="match status" value="1"/>
</dbReference>
<dbReference type="InterPro" id="IPR022653">
    <property type="entry name" value="De-COase2_pyr-phos_BS"/>
</dbReference>
<comment type="function">
    <text evidence="6">Specifically catalyzes the decarboxylation of meso-diaminopimelate (meso-DAP) to L-lysine.</text>
</comment>
<dbReference type="PRINTS" id="PR01181">
    <property type="entry name" value="DAPDCRBXLASE"/>
</dbReference>
<evidence type="ECO:0000256" key="8">
    <source>
        <dbReference type="SAM" id="MobiDB-lite"/>
    </source>
</evidence>
<keyword evidence="3 6" id="KW-0663">Pyridoxal phosphate</keyword>
<feature type="binding site" evidence="6">
    <location>
        <position position="391"/>
    </location>
    <ligand>
        <name>substrate</name>
    </ligand>
</feature>
<comment type="pathway">
    <text evidence="6">Amino-acid biosynthesis; L-lysine biosynthesis via DAP pathway; L-lysine from DL-2,6-diaminopimelate: step 1/1.</text>
</comment>
<evidence type="ECO:0000256" key="6">
    <source>
        <dbReference type="HAMAP-Rule" id="MF_02120"/>
    </source>
</evidence>
<feature type="domain" description="Orn/DAP/Arg decarboxylase 2 N-terminal" evidence="10">
    <location>
        <begin position="80"/>
        <end position="326"/>
    </location>
</feature>
<evidence type="ECO:0000256" key="1">
    <source>
        <dbReference type="ARBA" id="ARBA00001933"/>
    </source>
</evidence>
<keyword evidence="4 6" id="KW-0457">Lysine biosynthesis</keyword>
<keyword evidence="12" id="KW-1185">Reference proteome</keyword>
<feature type="active site" description="Proton donor" evidence="7">
    <location>
        <position position="422"/>
    </location>
</feature>
<feature type="binding site" evidence="6">
    <location>
        <begin position="320"/>
        <end position="323"/>
    </location>
    <ligand>
        <name>pyridoxal 5'-phosphate</name>
        <dbReference type="ChEBI" id="CHEBI:597326"/>
    </ligand>
</feature>
<feature type="binding site" evidence="6">
    <location>
        <position position="323"/>
    </location>
    <ligand>
        <name>substrate</name>
    </ligand>
</feature>
<dbReference type="SUPFAM" id="SSF51419">
    <property type="entry name" value="PLP-binding barrel"/>
    <property type="match status" value="1"/>
</dbReference>
<feature type="modified residue" description="N6-(pyridoxal phosphate)lysine" evidence="6 7">
    <location>
        <position position="100"/>
    </location>
</feature>
<feature type="binding site" evidence="6">
    <location>
        <position position="395"/>
    </location>
    <ligand>
        <name>substrate</name>
    </ligand>
</feature>
<dbReference type="FunFam" id="3.20.20.10:FF:000003">
    <property type="entry name" value="Diaminopimelate decarboxylase"/>
    <property type="match status" value="1"/>
</dbReference>
<name>A0A7J5BBP8_9MICO</name>
<gene>
    <name evidence="6" type="primary">lysA</name>
    <name evidence="11" type="ORF">F8O05_06745</name>
</gene>
<dbReference type="InterPro" id="IPR022643">
    <property type="entry name" value="De-COase2_C"/>
</dbReference>
<dbReference type="Gene3D" id="2.40.37.10">
    <property type="entry name" value="Lyase, Ornithine Decarboxylase, Chain A, domain 1"/>
    <property type="match status" value="1"/>
</dbReference>